<feature type="region of interest" description="Disordered" evidence="1">
    <location>
        <begin position="216"/>
        <end position="236"/>
    </location>
</feature>
<protein>
    <submittedName>
        <fullName evidence="2">Uncharacterized protein</fullName>
    </submittedName>
</protein>
<dbReference type="Proteomes" id="UP001066276">
    <property type="component" value="Chromosome 1_2"/>
</dbReference>
<organism evidence="2 3">
    <name type="scientific">Pleurodeles waltl</name>
    <name type="common">Iberian ribbed newt</name>
    <dbReference type="NCBI Taxonomy" id="8319"/>
    <lineage>
        <taxon>Eukaryota</taxon>
        <taxon>Metazoa</taxon>
        <taxon>Chordata</taxon>
        <taxon>Craniata</taxon>
        <taxon>Vertebrata</taxon>
        <taxon>Euteleostomi</taxon>
        <taxon>Amphibia</taxon>
        <taxon>Batrachia</taxon>
        <taxon>Caudata</taxon>
        <taxon>Salamandroidea</taxon>
        <taxon>Salamandridae</taxon>
        <taxon>Pleurodelinae</taxon>
        <taxon>Pleurodeles</taxon>
    </lineage>
</organism>
<keyword evidence="3" id="KW-1185">Reference proteome</keyword>
<sequence>MRPRRLWLGLDHCKLRTSLCLMRLQGRRHSLYNDCPGMGRHRQTDVLQGNTMEQYTTVGPLLQHAARLGGTEEGQSGLPPPEELSRAKILAAIQGSRVAPEGKIETVAVEVNLLRADLRKVSDKVKVAEGSIVELQVEIGALQEVWRWLEMWDKATPSRLTRSGGVAPRASRADGPDWRIREGDLLEDTVAWGLDVDPALRIKIQQDGTMAVIHAESVDGSGGRPDLDSLLASTKD</sequence>
<proteinExistence type="predicted"/>
<evidence type="ECO:0000313" key="2">
    <source>
        <dbReference type="EMBL" id="KAJ1210396.1"/>
    </source>
</evidence>
<accession>A0AAV7WBK7</accession>
<dbReference type="EMBL" id="JANPWB010000002">
    <property type="protein sequence ID" value="KAJ1210396.1"/>
    <property type="molecule type" value="Genomic_DNA"/>
</dbReference>
<evidence type="ECO:0000256" key="1">
    <source>
        <dbReference type="SAM" id="MobiDB-lite"/>
    </source>
</evidence>
<dbReference type="AlphaFoldDB" id="A0AAV7WBK7"/>
<reference evidence="2" key="1">
    <citation type="journal article" date="2022" name="bioRxiv">
        <title>Sequencing and chromosome-scale assembly of the giantPleurodeles waltlgenome.</title>
        <authorList>
            <person name="Brown T."/>
            <person name="Elewa A."/>
            <person name="Iarovenko S."/>
            <person name="Subramanian E."/>
            <person name="Araus A.J."/>
            <person name="Petzold A."/>
            <person name="Susuki M."/>
            <person name="Suzuki K.-i.T."/>
            <person name="Hayashi T."/>
            <person name="Toyoda A."/>
            <person name="Oliveira C."/>
            <person name="Osipova E."/>
            <person name="Leigh N.D."/>
            <person name="Simon A."/>
            <person name="Yun M.H."/>
        </authorList>
    </citation>
    <scope>NUCLEOTIDE SEQUENCE</scope>
    <source>
        <strain evidence="2">20211129_DDA</strain>
        <tissue evidence="2">Liver</tissue>
    </source>
</reference>
<evidence type="ECO:0000313" key="3">
    <source>
        <dbReference type="Proteomes" id="UP001066276"/>
    </source>
</evidence>
<comment type="caution">
    <text evidence="2">The sequence shown here is derived from an EMBL/GenBank/DDBJ whole genome shotgun (WGS) entry which is preliminary data.</text>
</comment>
<gene>
    <name evidence="2" type="ORF">NDU88_005760</name>
</gene>
<name>A0AAV7WBK7_PLEWA</name>